<evidence type="ECO:0000256" key="11">
    <source>
        <dbReference type="SAM" id="MobiDB-lite"/>
    </source>
</evidence>
<keyword evidence="4 10" id="KW-0812">Transmembrane</keyword>
<feature type="region of interest" description="Disordered" evidence="11">
    <location>
        <begin position="536"/>
        <end position="589"/>
    </location>
</feature>
<evidence type="ECO:0000256" key="7">
    <source>
        <dbReference type="ARBA" id="ARBA00023121"/>
    </source>
</evidence>
<keyword evidence="7" id="KW-0446">Lipid-binding</keyword>
<keyword evidence="8 10" id="KW-0496">Mitochondrion</keyword>
<dbReference type="Proteomes" id="UP000235392">
    <property type="component" value="Unassembled WGS sequence"/>
</dbReference>
<comment type="domain">
    <text evidence="10">Lacks alpha-helical transmembrane segments, suggesting that it resides in the membrane via beta-sheet conformations similar to those predicted for other outer membrane proteins and porin.</text>
</comment>
<evidence type="ECO:0000256" key="6">
    <source>
        <dbReference type="ARBA" id="ARBA00023055"/>
    </source>
</evidence>
<evidence type="ECO:0000256" key="1">
    <source>
        <dbReference type="ARBA" id="ARBA00004370"/>
    </source>
</evidence>
<keyword evidence="9 10" id="KW-0472">Membrane</keyword>
<dbReference type="EMBL" id="PGCI01000190">
    <property type="protein sequence ID" value="PLW34800.1"/>
    <property type="molecule type" value="Genomic_DNA"/>
</dbReference>
<evidence type="ECO:0000256" key="8">
    <source>
        <dbReference type="ARBA" id="ARBA00023128"/>
    </source>
</evidence>
<keyword evidence="12" id="KW-0732">Signal</keyword>
<evidence type="ECO:0000256" key="3">
    <source>
        <dbReference type="ARBA" id="ARBA00022452"/>
    </source>
</evidence>
<dbReference type="InterPro" id="IPR031468">
    <property type="entry name" value="SMP_LBD"/>
</dbReference>
<dbReference type="GO" id="GO:0008289">
    <property type="term" value="F:lipid binding"/>
    <property type="evidence" value="ECO:0007669"/>
    <property type="project" value="UniProtKB-KW"/>
</dbReference>
<dbReference type="CDD" id="cd21673">
    <property type="entry name" value="SMP_Mdm34"/>
    <property type="match status" value="1"/>
</dbReference>
<dbReference type="GO" id="GO:0007005">
    <property type="term" value="P:mitochondrion organization"/>
    <property type="evidence" value="ECO:0007669"/>
    <property type="project" value="InterPro"/>
</dbReference>
<dbReference type="InterPro" id="IPR058825">
    <property type="entry name" value="MDM34_N"/>
</dbReference>
<feature type="region of interest" description="Disordered" evidence="11">
    <location>
        <begin position="699"/>
        <end position="718"/>
    </location>
</feature>
<evidence type="ECO:0000256" key="10">
    <source>
        <dbReference type="HAMAP-Rule" id="MF_03105"/>
    </source>
</evidence>
<keyword evidence="6" id="KW-0445">Lipid transport</keyword>
<evidence type="ECO:0000259" key="13">
    <source>
        <dbReference type="PROSITE" id="PS51847"/>
    </source>
</evidence>
<name>A0A2N5UAN6_9BASI</name>
<comment type="caution">
    <text evidence="14">The sequence shown here is derived from an EMBL/GenBank/DDBJ whole genome shotgun (WGS) entry which is preliminary data.</text>
</comment>
<keyword evidence="2" id="KW-0813">Transport</keyword>
<accession>A0A2N5UAN6</accession>
<keyword evidence="3 10" id="KW-1134">Transmembrane beta strand</keyword>
<dbReference type="GO" id="GO:0032865">
    <property type="term" value="C:ERMES complex"/>
    <property type="evidence" value="ECO:0007669"/>
    <property type="project" value="UniProtKB-UniRule"/>
</dbReference>
<feature type="compositionally biased region" description="Polar residues" evidence="11">
    <location>
        <begin position="552"/>
        <end position="575"/>
    </location>
</feature>
<evidence type="ECO:0000313" key="14">
    <source>
        <dbReference type="EMBL" id="PLW34800.1"/>
    </source>
</evidence>
<feature type="region of interest" description="Disordered" evidence="11">
    <location>
        <begin position="447"/>
        <end position="488"/>
    </location>
</feature>
<gene>
    <name evidence="10" type="primary">MDM34</name>
    <name evidence="14" type="ORF">PCASD_12655</name>
</gene>
<feature type="signal peptide" evidence="12">
    <location>
        <begin position="1"/>
        <end position="22"/>
    </location>
</feature>
<evidence type="ECO:0000256" key="5">
    <source>
        <dbReference type="ARBA" id="ARBA00022787"/>
    </source>
</evidence>
<feature type="compositionally biased region" description="Polar residues" evidence="11">
    <location>
        <begin position="709"/>
        <end position="718"/>
    </location>
</feature>
<dbReference type="PANTHER" id="PTHR28185">
    <property type="entry name" value="MITOCHONDRIAL DISTRIBUTION AND MORPHOLOGY PROTEIN 34"/>
    <property type="match status" value="1"/>
</dbReference>
<protein>
    <recommendedName>
        <fullName evidence="10">Mitochondrial distribution and morphology protein 34</fullName>
    </recommendedName>
</protein>
<evidence type="ECO:0000256" key="12">
    <source>
        <dbReference type="SAM" id="SignalP"/>
    </source>
</evidence>
<evidence type="ECO:0000256" key="4">
    <source>
        <dbReference type="ARBA" id="ARBA00022692"/>
    </source>
</evidence>
<organism evidence="14 15">
    <name type="scientific">Puccinia coronata f. sp. avenae</name>
    <dbReference type="NCBI Taxonomy" id="200324"/>
    <lineage>
        <taxon>Eukaryota</taxon>
        <taxon>Fungi</taxon>
        <taxon>Dikarya</taxon>
        <taxon>Basidiomycota</taxon>
        <taxon>Pucciniomycotina</taxon>
        <taxon>Pucciniomycetes</taxon>
        <taxon>Pucciniales</taxon>
        <taxon>Pucciniaceae</taxon>
        <taxon>Puccinia</taxon>
    </lineage>
</organism>
<evidence type="ECO:0000313" key="15">
    <source>
        <dbReference type="Proteomes" id="UP000235392"/>
    </source>
</evidence>
<comment type="subunit">
    <text evidence="10">Component of the ER-mitochondria encounter structure (ERMES) or MDM complex, composed of MMM1, MDM10, MDM12 and MDM34.</text>
</comment>
<feature type="chain" id="PRO_5014834015" description="Mitochondrial distribution and morphology protein 34" evidence="12">
    <location>
        <begin position="23"/>
        <end position="867"/>
    </location>
</feature>
<dbReference type="GO" id="GO:1990456">
    <property type="term" value="P:mitochondrion-endoplasmic reticulum membrane tethering"/>
    <property type="evidence" value="ECO:0007669"/>
    <property type="project" value="TreeGrafter"/>
</dbReference>
<comment type="function">
    <text evidence="10">Component of the ERMES/MDM complex, which serves as a molecular tether to connect the endoplasmic reticulum (ER) and mitochondria. Components of this complex are involved in the control of mitochondrial shape and protein biogenesis, and function in nonvesicular lipid trafficking between the ER and mitochondria. MDM34 is required for the interaction of the ER-resident membrane protein MMM1 and the outer mitochondrial membrane-resident beta-barrel protein MDM10.</text>
</comment>
<evidence type="ECO:0000256" key="2">
    <source>
        <dbReference type="ARBA" id="ARBA00022448"/>
    </source>
</evidence>
<feature type="domain" description="SMP-LTD" evidence="13">
    <location>
        <begin position="251"/>
        <end position="445"/>
    </location>
</feature>
<dbReference type="GO" id="GO:0015914">
    <property type="term" value="P:phospholipid transport"/>
    <property type="evidence" value="ECO:0007669"/>
    <property type="project" value="TreeGrafter"/>
</dbReference>
<feature type="region of interest" description="Disordered" evidence="11">
    <location>
        <begin position="749"/>
        <end position="771"/>
    </location>
</feature>
<dbReference type="PROSITE" id="PS51847">
    <property type="entry name" value="SMP"/>
    <property type="match status" value="1"/>
</dbReference>
<dbReference type="HAMAP" id="MF_03105">
    <property type="entry name" value="Mdm34"/>
    <property type="match status" value="1"/>
</dbReference>
<comment type="similarity">
    <text evidence="10">Belongs to the MDM34 family.</text>
</comment>
<dbReference type="PANTHER" id="PTHR28185:SF1">
    <property type="entry name" value="MITOCHONDRIAL DISTRIBUTION AND MORPHOLOGY PROTEIN 34"/>
    <property type="match status" value="1"/>
</dbReference>
<proteinExistence type="inferred from homology"/>
<reference evidence="14 15" key="1">
    <citation type="submission" date="2017-11" db="EMBL/GenBank/DDBJ databases">
        <title>De novo assembly and phasing of dikaryotic genomes from two isolates of Puccinia coronata f. sp. avenae, the causal agent of oat crown rust.</title>
        <authorList>
            <person name="Miller M.E."/>
            <person name="Zhang Y."/>
            <person name="Omidvar V."/>
            <person name="Sperschneider J."/>
            <person name="Schwessinger B."/>
            <person name="Raley C."/>
            <person name="Palmer J.M."/>
            <person name="Garnica D."/>
            <person name="Upadhyaya N."/>
            <person name="Rathjen J."/>
            <person name="Taylor J.M."/>
            <person name="Park R.F."/>
            <person name="Dodds P.N."/>
            <person name="Hirsch C.D."/>
            <person name="Kianian S.F."/>
            <person name="Figueroa M."/>
        </authorList>
    </citation>
    <scope>NUCLEOTIDE SEQUENCE [LARGE SCALE GENOMIC DNA]</scope>
    <source>
        <strain evidence="14">12SD80</strain>
    </source>
</reference>
<evidence type="ECO:0000256" key="9">
    <source>
        <dbReference type="ARBA" id="ARBA00023136"/>
    </source>
</evidence>
<dbReference type="Pfam" id="PF26545">
    <property type="entry name" value="Mdm34_N"/>
    <property type="match status" value="1"/>
</dbReference>
<dbReference type="InterPro" id="IPR027536">
    <property type="entry name" value="MDM34"/>
</dbReference>
<comment type="subcellular location">
    <subcellularLocation>
        <location evidence="1">Membrane</location>
    </subcellularLocation>
    <subcellularLocation>
        <location evidence="10">Mitochondrion outer membrane</location>
        <topology evidence="10">Multi-pass membrane protein</topology>
    </subcellularLocation>
    <text evidence="10">The ERMES/MDM complex localizes to a few discrete foci (around 10 per single cell), that represent mitochondria-endoplasmic reticulum junctions. These foci are often found next to mtDNA nucleoids.</text>
</comment>
<keyword evidence="5 10" id="KW-1000">Mitochondrion outer membrane</keyword>
<sequence>MNLNALWVGLLSFSTLIAPSFGVEDEYLRNLPEVTSYTGVGEWYSTDDDMFTALQKAFTDDEKNGIKEFQGIIDSATYRVQNKDGDKSVIFQWAVGPHGLDGLVTGTLHNPSEKRIGCLIHDTRARKYIYTFLTAKQNKMVAVRPRDERDRDAEDKFYIHQIVEIQTPSNGCLQDVMSRQECLLMASYNDDQSSIFSLADPVLSPDSAETKCLMEAAHAVLRSHPSPLEPLDRQAGHRLIDKRAPSVPPTMSFEFKWPKFSPSFYDHAKHVLSTALNKGDKPAIIADRIEVNQLDMGTIPPDLEILEIGDLGRDRFRGIFRMTYAGDASIRLQTKVQVNPLRQRTPTATSDILTTPPILFASTPLIVPMTLSLSSLKLRAIVVLVISRLEGVTLVFKNDPLESVQVSSTFDSLAAIQTFLQSEIERQLRDLFRTELPSIIHQLSRRWLGRNNPDGPSQTQVEPPSTSSTATPTPPLPPAQTIGDSNGYLSVPDQIECYDPTYGLRPSHPPLVGCFTNYRSLIKQKNRKQGLGVVLSHTDDEEDPSKEDATPSDVSSSTLYSHPRSPASSSHQKITQKADVRAKKSMVKPKIIHSHSAGIINSALSSSELSHNGHEDTTRSSSKMLDPLARMKLEDLEETRAEEEQLEEGEVLRSRRLERLSMQSHSPSTRELAAKLMSIREKPQAKRPEQIRMSTSPLSTFRTRPLPGPTSSIFPSTQRSSMTCLPAYASNCGTPVRCHADTAIFLGSHAASPNEGDDEKHDKEEGEAVEEGSQCALLASLVRGNWTLSPFSRSISHFAARSTPLRHSSPSSAFSSPTRVGHQNDLHSFYSRDPMDLDQLHPRSSSWNDLNATDGLKQKRVTKIALK</sequence>
<dbReference type="AlphaFoldDB" id="A0A2N5UAN6"/>